<evidence type="ECO:0000256" key="2">
    <source>
        <dbReference type="ARBA" id="ARBA00006683"/>
    </source>
</evidence>
<evidence type="ECO:0000256" key="1">
    <source>
        <dbReference type="ARBA" id="ARBA00004429"/>
    </source>
</evidence>
<feature type="transmembrane region" description="Helical" evidence="16">
    <location>
        <begin position="35"/>
        <end position="54"/>
    </location>
</feature>
<keyword evidence="12 16" id="KW-0472">Membrane</keyword>
<evidence type="ECO:0000256" key="6">
    <source>
        <dbReference type="ARBA" id="ARBA00022679"/>
    </source>
</evidence>
<feature type="domain" description="Polysaccharide chain length determinant N-terminal" evidence="17">
    <location>
        <begin position="23"/>
        <end position="117"/>
    </location>
</feature>
<keyword evidence="8" id="KW-0547">Nucleotide-binding</keyword>
<dbReference type="SUPFAM" id="SSF52540">
    <property type="entry name" value="P-loop containing nucleoside triphosphate hydrolases"/>
    <property type="match status" value="1"/>
</dbReference>
<evidence type="ECO:0000259" key="18">
    <source>
        <dbReference type="Pfam" id="PF13614"/>
    </source>
</evidence>
<dbReference type="PANTHER" id="PTHR32309">
    <property type="entry name" value="TYROSINE-PROTEIN KINASE"/>
    <property type="match status" value="1"/>
</dbReference>
<dbReference type="PANTHER" id="PTHR32309:SF31">
    <property type="entry name" value="CAPSULAR EXOPOLYSACCHARIDE FAMILY"/>
    <property type="match status" value="1"/>
</dbReference>
<feature type="domain" description="AAA" evidence="18">
    <location>
        <begin position="295"/>
        <end position="412"/>
    </location>
</feature>
<dbReference type="NCBIfam" id="TIGR01007">
    <property type="entry name" value="eps_fam"/>
    <property type="match status" value="1"/>
</dbReference>
<keyword evidence="13" id="KW-0829">Tyrosine-protein kinase</keyword>
<evidence type="ECO:0000256" key="8">
    <source>
        <dbReference type="ARBA" id="ARBA00022741"/>
    </source>
</evidence>
<dbReference type="Pfam" id="PF13614">
    <property type="entry name" value="AAA_31"/>
    <property type="match status" value="1"/>
</dbReference>
<evidence type="ECO:0000256" key="14">
    <source>
        <dbReference type="ARBA" id="ARBA00053015"/>
    </source>
</evidence>
<evidence type="ECO:0000256" key="3">
    <source>
        <dbReference type="ARBA" id="ARBA00008883"/>
    </source>
</evidence>
<dbReference type="InterPro" id="IPR005702">
    <property type="entry name" value="Wzc-like_C"/>
</dbReference>
<dbReference type="Gene3D" id="3.40.50.300">
    <property type="entry name" value="P-loop containing nucleotide triphosphate hydrolases"/>
    <property type="match status" value="1"/>
</dbReference>
<evidence type="ECO:0000259" key="17">
    <source>
        <dbReference type="Pfam" id="PF02706"/>
    </source>
</evidence>
<evidence type="ECO:0000313" key="20">
    <source>
        <dbReference type="Proteomes" id="UP000292478"/>
    </source>
</evidence>
<dbReference type="AlphaFoldDB" id="A0A4R0VBA3"/>
<dbReference type="InterPro" id="IPR003856">
    <property type="entry name" value="LPS_length_determ_N"/>
</dbReference>
<comment type="catalytic activity">
    <reaction evidence="14">
        <text>L-tyrosyl-[protein] + ATP = O-phospho-L-tyrosyl-[protein] + ADP + H(+)</text>
        <dbReference type="Rhea" id="RHEA:10596"/>
        <dbReference type="Rhea" id="RHEA-COMP:10136"/>
        <dbReference type="Rhea" id="RHEA-COMP:20101"/>
        <dbReference type="ChEBI" id="CHEBI:15378"/>
        <dbReference type="ChEBI" id="CHEBI:30616"/>
        <dbReference type="ChEBI" id="CHEBI:46858"/>
        <dbReference type="ChEBI" id="CHEBI:61978"/>
        <dbReference type="ChEBI" id="CHEBI:456216"/>
    </reaction>
</comment>
<protein>
    <submittedName>
        <fullName evidence="19">Etk-like tyrosine kinase</fullName>
    </submittedName>
</protein>
<keyword evidence="7 16" id="KW-0812">Transmembrane</keyword>
<keyword evidence="9 19" id="KW-0418">Kinase</keyword>
<keyword evidence="6" id="KW-0808">Transferase</keyword>
<evidence type="ECO:0000256" key="13">
    <source>
        <dbReference type="ARBA" id="ARBA00023137"/>
    </source>
</evidence>
<evidence type="ECO:0000256" key="16">
    <source>
        <dbReference type="SAM" id="Phobius"/>
    </source>
</evidence>
<keyword evidence="11 16" id="KW-1133">Transmembrane helix</keyword>
<accession>A0A4R0VBA3</accession>
<comment type="subcellular location">
    <subcellularLocation>
        <location evidence="1">Cell inner membrane</location>
        <topology evidence="1">Multi-pass membrane protein</topology>
    </subcellularLocation>
</comment>
<evidence type="ECO:0000256" key="11">
    <source>
        <dbReference type="ARBA" id="ARBA00022989"/>
    </source>
</evidence>
<evidence type="ECO:0000256" key="7">
    <source>
        <dbReference type="ARBA" id="ARBA00022692"/>
    </source>
</evidence>
<evidence type="ECO:0000256" key="9">
    <source>
        <dbReference type="ARBA" id="ARBA00022777"/>
    </source>
</evidence>
<dbReference type="Pfam" id="PF02706">
    <property type="entry name" value="Wzz"/>
    <property type="match status" value="1"/>
</dbReference>
<feature type="region of interest" description="Disordered" evidence="15">
    <location>
        <begin position="472"/>
        <end position="501"/>
    </location>
</feature>
<evidence type="ECO:0000256" key="15">
    <source>
        <dbReference type="SAM" id="MobiDB-lite"/>
    </source>
</evidence>
<keyword evidence="10" id="KW-0067">ATP-binding</keyword>
<comment type="caution">
    <text evidence="19">The sequence shown here is derived from an EMBL/GenBank/DDBJ whole genome shotgun (WGS) entry which is preliminary data.</text>
</comment>
<evidence type="ECO:0000256" key="12">
    <source>
        <dbReference type="ARBA" id="ARBA00023136"/>
    </source>
</evidence>
<evidence type="ECO:0000313" key="19">
    <source>
        <dbReference type="EMBL" id="TCF59731.1"/>
    </source>
</evidence>
<organism evidence="19 20">
    <name type="scientific">Bifidobacterium longum subsp. longum</name>
    <dbReference type="NCBI Taxonomy" id="1679"/>
    <lineage>
        <taxon>Bacteria</taxon>
        <taxon>Bacillati</taxon>
        <taxon>Actinomycetota</taxon>
        <taxon>Actinomycetes</taxon>
        <taxon>Bifidobacteriales</taxon>
        <taxon>Bifidobacteriaceae</taxon>
        <taxon>Bifidobacterium</taxon>
    </lineage>
</organism>
<dbReference type="InterPro" id="IPR050445">
    <property type="entry name" value="Bact_polysacc_biosynth/exp"/>
</dbReference>
<feature type="transmembrane region" description="Helical" evidence="16">
    <location>
        <begin position="205"/>
        <end position="224"/>
    </location>
</feature>
<evidence type="ECO:0000256" key="5">
    <source>
        <dbReference type="ARBA" id="ARBA00022519"/>
    </source>
</evidence>
<dbReference type="GO" id="GO:0005886">
    <property type="term" value="C:plasma membrane"/>
    <property type="evidence" value="ECO:0007669"/>
    <property type="project" value="UniProtKB-SubCell"/>
</dbReference>
<dbReference type="InterPro" id="IPR025669">
    <property type="entry name" value="AAA_dom"/>
</dbReference>
<evidence type="ECO:0000256" key="4">
    <source>
        <dbReference type="ARBA" id="ARBA00022475"/>
    </source>
</evidence>
<evidence type="ECO:0000256" key="10">
    <source>
        <dbReference type="ARBA" id="ARBA00022840"/>
    </source>
</evidence>
<keyword evidence="4" id="KW-1003">Cell membrane</keyword>
<dbReference type="Proteomes" id="UP000292478">
    <property type="component" value="Unassembled WGS sequence"/>
</dbReference>
<proteinExistence type="inferred from homology"/>
<reference evidence="19 20" key="1">
    <citation type="journal article" date="2018" name="Sci. Rep.">
        <title>Genomic diversity and distribution of Bifidobacterium longum subsp. longum across the human lifespan.</title>
        <authorList>
            <person name="Odamaki T."/>
            <person name="Bottacini F."/>
            <person name="Kato K."/>
            <person name="Mitsuyama E."/>
            <person name="Yoshida K."/>
            <person name="Horigome A."/>
            <person name="Xiao J.Z."/>
            <person name="van Sinderen D."/>
        </authorList>
    </citation>
    <scope>NUCLEOTIDE SEQUENCE [LARGE SCALE GENOMIC DNA]</scope>
    <source>
        <strain evidence="19 20">MCC10113</strain>
    </source>
</reference>
<dbReference type="GO" id="GO:0004715">
    <property type="term" value="F:non-membrane spanning protein tyrosine kinase activity"/>
    <property type="evidence" value="ECO:0007669"/>
    <property type="project" value="UniProtKB-EC"/>
</dbReference>
<sequence length="501" mass="53677">MNKEERSIAVDEAEQVQDGNGVTILDLFNAVRKHVITAVVTLVIVMVAICAYTFTRTPQYTATSEFLATYRSSAAASGASSNASELSSGANYINSQIQTYPQLVKTESVLQPVIDDLGLDTTVKELAESVTASNPDGTMLVDISVNDPDPKQASSIANSVAENLRKQVTSTIYSDEGDKIISPVNLTVVQQAYAPASPSSPNVKLNLAAGLAVGVILGIVVAFIKDLLDTRVRRDSDVTAVIDAPVLGSLSRNEAYAGTSPVIISRPASREAEEIRRLRTNVMFVLPDEPLSNVIVVTSTGPSEGKTTLSVNLATAFAENGSKVLLIDADVRNPSVSKALGIEGAVGLTHLITNRVSSHDAIQRYWKPNFHVLPAGKQTMNPSILLNSRAMKALVEQVSGAYDYVIIDTAPMQVANDAAVFAKEGPELLLVTGLGVTEKKLLRQTGHELSTLSIDPVGLAMNYGEAEKPQKGGYYYYGDESDDNGKKRQIQHKKSEKTKKD</sequence>
<dbReference type="CDD" id="cd05387">
    <property type="entry name" value="BY-kinase"/>
    <property type="match status" value="1"/>
</dbReference>
<comment type="similarity">
    <text evidence="2">Belongs to the CpsC/CapA family.</text>
</comment>
<dbReference type="EMBL" id="SHTC01000008">
    <property type="protein sequence ID" value="TCF59731.1"/>
    <property type="molecule type" value="Genomic_DNA"/>
</dbReference>
<name>A0A4R0VBA3_BIFLL</name>
<dbReference type="GO" id="GO:0005524">
    <property type="term" value="F:ATP binding"/>
    <property type="evidence" value="ECO:0007669"/>
    <property type="project" value="UniProtKB-KW"/>
</dbReference>
<dbReference type="InterPro" id="IPR027417">
    <property type="entry name" value="P-loop_NTPase"/>
</dbReference>
<feature type="compositionally biased region" description="Basic residues" evidence="15">
    <location>
        <begin position="487"/>
        <end position="501"/>
    </location>
</feature>
<comment type="similarity">
    <text evidence="3">Belongs to the etk/wzc family.</text>
</comment>
<keyword evidence="5" id="KW-0997">Cell inner membrane</keyword>
<gene>
    <name evidence="19" type="ORF">MCC10113_0428</name>
</gene>